<feature type="compositionally biased region" description="Polar residues" evidence="1">
    <location>
        <begin position="110"/>
        <end position="122"/>
    </location>
</feature>
<keyword evidence="4" id="KW-1185">Reference proteome</keyword>
<name>A0ABD2PTZ1_9PLAT</name>
<feature type="region of interest" description="Disordered" evidence="1">
    <location>
        <begin position="103"/>
        <end position="122"/>
    </location>
</feature>
<comment type="caution">
    <text evidence="3">The sequence shown here is derived from an EMBL/GenBank/DDBJ whole genome shotgun (WGS) entry which is preliminary data.</text>
</comment>
<dbReference type="EMBL" id="JBJKFK010002551">
    <property type="protein sequence ID" value="KAL3310935.1"/>
    <property type="molecule type" value="Genomic_DNA"/>
</dbReference>
<sequence>MRHLLTVCLISIVAIKIFASPGSGDAKRKISALENLKFSSNIRRPQPEPAVRQESPCEDRCPCAENIVTMDQEELDKLKENSSRLDMLKNFFLFMKLRDRFSKERKSSPDRSSSIPENSNSLQVQPAYYHTNRPPCYSLGPPTGAWNNPYGPQMGCPPPGIGGPGNPMYGNYNAAPFGSHWHPNQYPCMPGGISGVGPEEAPRPNPPVPGPASPGCYCPYMPPQCGFPCGPYMPPPGPQPPVPMPSSQRGIRGYGSEQITPSCQMALQQQSHTAPNRGQPRRSDAGSEHRRSSGKFMDTMSNILFNNGTEKELMVGDSAETTNHRKNSVTQQILSLFGKAVYSITYDRPMTMKSLSAVNDPLEFVWTQLKQSSLFFLLWNRVTLA</sequence>
<feature type="chain" id="PRO_5044830777" evidence="2">
    <location>
        <begin position="20"/>
        <end position="385"/>
    </location>
</feature>
<proteinExistence type="predicted"/>
<dbReference type="Proteomes" id="UP001626550">
    <property type="component" value="Unassembled WGS sequence"/>
</dbReference>
<feature type="signal peptide" evidence="2">
    <location>
        <begin position="1"/>
        <end position="19"/>
    </location>
</feature>
<organism evidence="3 4">
    <name type="scientific">Cichlidogyrus casuarinus</name>
    <dbReference type="NCBI Taxonomy" id="1844966"/>
    <lineage>
        <taxon>Eukaryota</taxon>
        <taxon>Metazoa</taxon>
        <taxon>Spiralia</taxon>
        <taxon>Lophotrochozoa</taxon>
        <taxon>Platyhelminthes</taxon>
        <taxon>Monogenea</taxon>
        <taxon>Monopisthocotylea</taxon>
        <taxon>Dactylogyridea</taxon>
        <taxon>Ancyrocephalidae</taxon>
        <taxon>Cichlidogyrus</taxon>
    </lineage>
</organism>
<keyword evidence="2" id="KW-0732">Signal</keyword>
<evidence type="ECO:0000313" key="3">
    <source>
        <dbReference type="EMBL" id="KAL3310935.1"/>
    </source>
</evidence>
<gene>
    <name evidence="3" type="ORF">Ciccas_010491</name>
</gene>
<evidence type="ECO:0000256" key="2">
    <source>
        <dbReference type="SAM" id="SignalP"/>
    </source>
</evidence>
<feature type="compositionally biased region" description="Polar residues" evidence="1">
    <location>
        <begin position="264"/>
        <end position="276"/>
    </location>
</feature>
<protein>
    <submittedName>
        <fullName evidence="3">Uncharacterized protein</fullName>
    </submittedName>
</protein>
<accession>A0ABD2PTZ1</accession>
<evidence type="ECO:0000313" key="4">
    <source>
        <dbReference type="Proteomes" id="UP001626550"/>
    </source>
</evidence>
<reference evidence="3 4" key="1">
    <citation type="submission" date="2024-11" db="EMBL/GenBank/DDBJ databases">
        <title>Adaptive evolution of stress response genes in parasites aligns with host niche diversity.</title>
        <authorList>
            <person name="Hahn C."/>
            <person name="Resl P."/>
        </authorList>
    </citation>
    <scope>NUCLEOTIDE SEQUENCE [LARGE SCALE GENOMIC DNA]</scope>
    <source>
        <strain evidence="3">EGGRZ-B1_66</strain>
        <tissue evidence="3">Body</tissue>
    </source>
</reference>
<evidence type="ECO:0000256" key="1">
    <source>
        <dbReference type="SAM" id="MobiDB-lite"/>
    </source>
</evidence>
<dbReference type="AlphaFoldDB" id="A0ABD2PTZ1"/>
<feature type="compositionally biased region" description="Basic and acidic residues" evidence="1">
    <location>
        <begin position="281"/>
        <end position="291"/>
    </location>
</feature>
<feature type="region of interest" description="Disordered" evidence="1">
    <location>
        <begin position="264"/>
        <end position="295"/>
    </location>
</feature>